<keyword evidence="2" id="KW-1185">Reference proteome</keyword>
<comment type="caution">
    <text evidence="1">The sequence shown here is derived from an EMBL/GenBank/DDBJ whole genome shotgun (WGS) entry which is preliminary data.</text>
</comment>
<sequence>METNNVVYDDFDTDFFMREDYFDEDYEPLQDSEDAEENERQNENLACFLNEEKAEDEMEPVLPDIGSLPEVEFETFEHLVELSEKEDDK</sequence>
<organism evidence="1 2">
    <name type="scientific">Lithospermum erythrorhizon</name>
    <name type="common">Purple gromwell</name>
    <name type="synonym">Lithospermum officinale var. erythrorhizon</name>
    <dbReference type="NCBI Taxonomy" id="34254"/>
    <lineage>
        <taxon>Eukaryota</taxon>
        <taxon>Viridiplantae</taxon>
        <taxon>Streptophyta</taxon>
        <taxon>Embryophyta</taxon>
        <taxon>Tracheophyta</taxon>
        <taxon>Spermatophyta</taxon>
        <taxon>Magnoliopsida</taxon>
        <taxon>eudicotyledons</taxon>
        <taxon>Gunneridae</taxon>
        <taxon>Pentapetalae</taxon>
        <taxon>asterids</taxon>
        <taxon>lamiids</taxon>
        <taxon>Boraginales</taxon>
        <taxon>Boraginaceae</taxon>
        <taxon>Boraginoideae</taxon>
        <taxon>Lithospermeae</taxon>
        <taxon>Lithospermum</taxon>
    </lineage>
</organism>
<accession>A0AAV3S3U8</accession>
<dbReference type="EMBL" id="BAABME010014504">
    <property type="protein sequence ID" value="GAA0187231.1"/>
    <property type="molecule type" value="Genomic_DNA"/>
</dbReference>
<evidence type="ECO:0000313" key="2">
    <source>
        <dbReference type="Proteomes" id="UP001454036"/>
    </source>
</evidence>
<gene>
    <name evidence="1" type="ORF">LIER_34519</name>
</gene>
<reference evidence="1 2" key="1">
    <citation type="submission" date="2024-01" db="EMBL/GenBank/DDBJ databases">
        <title>The complete chloroplast genome sequence of Lithospermum erythrorhizon: insights into the phylogenetic relationship among Boraginaceae species and the maternal lineages of purple gromwells.</title>
        <authorList>
            <person name="Okada T."/>
            <person name="Watanabe K."/>
        </authorList>
    </citation>
    <scope>NUCLEOTIDE SEQUENCE [LARGE SCALE GENOMIC DNA]</scope>
</reference>
<proteinExistence type="predicted"/>
<evidence type="ECO:0000313" key="1">
    <source>
        <dbReference type="EMBL" id="GAA0187231.1"/>
    </source>
</evidence>
<name>A0AAV3S3U8_LITER</name>
<dbReference type="AlphaFoldDB" id="A0AAV3S3U8"/>
<protein>
    <submittedName>
        <fullName evidence="1">Uncharacterized protein</fullName>
    </submittedName>
</protein>
<dbReference type="Proteomes" id="UP001454036">
    <property type="component" value="Unassembled WGS sequence"/>
</dbReference>